<name>A0A4Q9NBK4_9APHY</name>
<feature type="compositionally biased region" description="Basic and acidic residues" evidence="1">
    <location>
        <begin position="151"/>
        <end position="160"/>
    </location>
</feature>
<dbReference type="Proteomes" id="UP000292082">
    <property type="component" value="Unassembled WGS sequence"/>
</dbReference>
<sequence length="174" mass="19358">MSDDGTDIAIYTLYATSDDELEVISTACEKRTAKSANGGAAGYMFHAPQSQHQNVCAVVEYHHPNYVIAEVPDWREKGILAGMEDDDEADARVRGYDTHRFKASAIGVIFINLQIANLGRLEYKEWSDIEPDAPSSDDEEDNGDGDSDDERGERRAEPRQANRTRSRTFNPSGE</sequence>
<evidence type="ECO:0000256" key="1">
    <source>
        <dbReference type="SAM" id="MobiDB-lite"/>
    </source>
</evidence>
<reference evidence="2 3" key="1">
    <citation type="submission" date="2019-01" db="EMBL/GenBank/DDBJ databases">
        <title>Draft genome sequences of three monokaryotic isolates of the white-rot basidiomycete fungus Dichomitus squalens.</title>
        <authorList>
            <consortium name="DOE Joint Genome Institute"/>
            <person name="Lopez S.C."/>
            <person name="Andreopoulos B."/>
            <person name="Pangilinan J."/>
            <person name="Lipzen A."/>
            <person name="Riley R."/>
            <person name="Ahrendt S."/>
            <person name="Ng V."/>
            <person name="Barry K."/>
            <person name="Daum C."/>
            <person name="Grigoriev I.V."/>
            <person name="Hilden K.S."/>
            <person name="Makela M.R."/>
            <person name="de Vries R.P."/>
        </authorList>
    </citation>
    <scope>NUCLEOTIDE SEQUENCE [LARGE SCALE GENOMIC DNA]</scope>
    <source>
        <strain evidence="2 3">CBS 464.89</strain>
    </source>
</reference>
<dbReference type="AlphaFoldDB" id="A0A4Q9NBK4"/>
<evidence type="ECO:0000313" key="2">
    <source>
        <dbReference type="EMBL" id="TBU57541.1"/>
    </source>
</evidence>
<proteinExistence type="predicted"/>
<dbReference type="EMBL" id="ML145136">
    <property type="protein sequence ID" value="TBU57541.1"/>
    <property type="molecule type" value="Genomic_DNA"/>
</dbReference>
<accession>A0A4Q9NBK4</accession>
<feature type="compositionally biased region" description="Polar residues" evidence="1">
    <location>
        <begin position="161"/>
        <end position="174"/>
    </location>
</feature>
<evidence type="ECO:0000313" key="3">
    <source>
        <dbReference type="Proteomes" id="UP000292082"/>
    </source>
</evidence>
<feature type="region of interest" description="Disordered" evidence="1">
    <location>
        <begin position="127"/>
        <end position="174"/>
    </location>
</feature>
<feature type="compositionally biased region" description="Acidic residues" evidence="1">
    <location>
        <begin position="128"/>
        <end position="150"/>
    </location>
</feature>
<protein>
    <submittedName>
        <fullName evidence="2">Uncharacterized protein</fullName>
    </submittedName>
</protein>
<keyword evidence="3" id="KW-1185">Reference proteome</keyword>
<gene>
    <name evidence="2" type="ORF">BD310DRAFT_949389</name>
</gene>
<organism evidence="2 3">
    <name type="scientific">Dichomitus squalens</name>
    <dbReference type="NCBI Taxonomy" id="114155"/>
    <lineage>
        <taxon>Eukaryota</taxon>
        <taxon>Fungi</taxon>
        <taxon>Dikarya</taxon>
        <taxon>Basidiomycota</taxon>
        <taxon>Agaricomycotina</taxon>
        <taxon>Agaricomycetes</taxon>
        <taxon>Polyporales</taxon>
        <taxon>Polyporaceae</taxon>
        <taxon>Dichomitus</taxon>
    </lineage>
</organism>